<evidence type="ECO:0008006" key="3">
    <source>
        <dbReference type="Google" id="ProtNLM"/>
    </source>
</evidence>
<accession>A0A1E7YSP2</accession>
<sequence length="150" mass="17567">MKTLDSESLHQEAWRLQHEGESVDRRDFLFAPAPNGKLIFRSQDEELPILQMELRCLLAPVRRIGQKERFVKPREFPSWLSDLLSRNGFALEKLLMVKPMRMKVRGDRLIPVIDTAFRVRIVDKELANRAYRQGIGRYKAFGCGMLRRVV</sequence>
<dbReference type="AlphaFoldDB" id="A0A1E7YSP2"/>
<organism evidence="1 2">
    <name type="scientific">Acidithiobacillus caldus</name>
    <dbReference type="NCBI Taxonomy" id="33059"/>
    <lineage>
        <taxon>Bacteria</taxon>
        <taxon>Pseudomonadati</taxon>
        <taxon>Pseudomonadota</taxon>
        <taxon>Acidithiobacillia</taxon>
        <taxon>Acidithiobacillales</taxon>
        <taxon>Acidithiobacillaceae</taxon>
        <taxon>Acidithiobacillus</taxon>
    </lineage>
</organism>
<evidence type="ECO:0000313" key="2">
    <source>
        <dbReference type="Proteomes" id="UP000175707"/>
    </source>
</evidence>
<dbReference type="InterPro" id="IPR010179">
    <property type="entry name" value="CRISPR-assoc_prot_Cse3"/>
</dbReference>
<dbReference type="Gene3D" id="3.30.70.1210">
    <property type="entry name" value="Crispr-associated protein, domain 2"/>
    <property type="match status" value="1"/>
</dbReference>
<comment type="caution">
    <text evidence="1">The sequence shown here is derived from an EMBL/GenBank/DDBJ whole genome shotgun (WGS) entry which is preliminary data.</text>
</comment>
<protein>
    <recommendedName>
        <fullName evidence="3">Type I-E CRISPR-associated protein Cas6/Cse3/CasE</fullName>
    </recommendedName>
</protein>
<dbReference type="EMBL" id="LZYH01000922">
    <property type="protein sequence ID" value="OFC46260.1"/>
    <property type="molecule type" value="Genomic_DNA"/>
</dbReference>
<dbReference type="Pfam" id="PF08798">
    <property type="entry name" value="CRISPR_assoc"/>
    <property type="match status" value="1"/>
</dbReference>
<dbReference type="SUPFAM" id="SSF117987">
    <property type="entry name" value="CRISPR-associated protein"/>
    <property type="match status" value="1"/>
</dbReference>
<dbReference type="Proteomes" id="UP000175707">
    <property type="component" value="Unassembled WGS sequence"/>
</dbReference>
<gene>
    <name evidence="1" type="ORF">BAE30_13750</name>
</gene>
<evidence type="ECO:0000313" key="1">
    <source>
        <dbReference type="EMBL" id="OFC46260.1"/>
    </source>
</evidence>
<reference evidence="1 2" key="1">
    <citation type="submission" date="2016-06" db="EMBL/GenBank/DDBJ databases">
        <title>Gene turnover analysis identifies the evolutionary adaptation of the extremophile Acidithiobacillus caldus.</title>
        <authorList>
            <person name="Zhang X."/>
        </authorList>
    </citation>
    <scope>NUCLEOTIDE SEQUENCE [LARGE SCALE GENOMIC DNA]</scope>
    <source>
        <strain evidence="1 2">S1</strain>
    </source>
</reference>
<name>A0A1E7YSP2_9PROT</name>
<proteinExistence type="predicted"/>